<organism evidence="1 2">
    <name type="scientific">Neorhodopirellula lusitana</name>
    <dbReference type="NCBI Taxonomy" id="445327"/>
    <lineage>
        <taxon>Bacteria</taxon>
        <taxon>Pseudomonadati</taxon>
        <taxon>Planctomycetota</taxon>
        <taxon>Planctomycetia</taxon>
        <taxon>Pirellulales</taxon>
        <taxon>Pirellulaceae</taxon>
        <taxon>Neorhodopirellula</taxon>
    </lineage>
</organism>
<protein>
    <submittedName>
        <fullName evidence="1">Uncharacterized protein</fullName>
    </submittedName>
</protein>
<accession>A0ABY1PQ62</accession>
<comment type="caution">
    <text evidence="1">The sequence shown here is derived from an EMBL/GenBank/DDBJ whole genome shotgun (WGS) entry which is preliminary data.</text>
</comment>
<evidence type="ECO:0000313" key="2">
    <source>
        <dbReference type="Proteomes" id="UP001158067"/>
    </source>
</evidence>
<dbReference type="EMBL" id="FXUG01000001">
    <property type="protein sequence ID" value="SMP42249.1"/>
    <property type="molecule type" value="Genomic_DNA"/>
</dbReference>
<evidence type="ECO:0000313" key="1">
    <source>
        <dbReference type="EMBL" id="SMP42249.1"/>
    </source>
</evidence>
<gene>
    <name evidence="1" type="ORF">SAMN06265222_101736</name>
</gene>
<dbReference type="Proteomes" id="UP001158067">
    <property type="component" value="Unassembled WGS sequence"/>
</dbReference>
<sequence>MRHLWSYSIAGQTRRFLYSQALYTRMTCSGGNNDVRLWNWMGNVGFVRWGDRQTEKGDECEERNWH</sequence>
<name>A0ABY1PQ62_9BACT</name>
<reference evidence="1 2" key="1">
    <citation type="submission" date="2017-05" db="EMBL/GenBank/DDBJ databases">
        <authorList>
            <person name="Varghese N."/>
            <person name="Submissions S."/>
        </authorList>
    </citation>
    <scope>NUCLEOTIDE SEQUENCE [LARGE SCALE GENOMIC DNA]</scope>
    <source>
        <strain evidence="1 2">DSM 25457</strain>
    </source>
</reference>
<proteinExistence type="predicted"/>
<keyword evidence="2" id="KW-1185">Reference proteome</keyword>